<evidence type="ECO:0000313" key="2">
    <source>
        <dbReference type="Proteomes" id="UP000501600"/>
    </source>
</evidence>
<protein>
    <submittedName>
        <fullName evidence="1">Uncharacterized protein</fullName>
    </submittedName>
</protein>
<gene>
    <name evidence="1" type="ORF">HF685_05020</name>
</gene>
<dbReference type="EMBL" id="CP051217">
    <property type="protein sequence ID" value="QJB68721.1"/>
    <property type="molecule type" value="Genomic_DNA"/>
</dbReference>
<evidence type="ECO:0000313" key="1">
    <source>
        <dbReference type="EMBL" id="QJB68721.1"/>
    </source>
</evidence>
<reference evidence="1 2" key="1">
    <citation type="submission" date="2020-04" db="EMBL/GenBank/DDBJ databases">
        <title>Genome sequence for Sphingorhabdus sp. strain M1.</title>
        <authorList>
            <person name="Park S.-J."/>
        </authorList>
    </citation>
    <scope>NUCLEOTIDE SEQUENCE [LARGE SCALE GENOMIC DNA]</scope>
    <source>
        <strain evidence="1 2">JK6</strain>
    </source>
</reference>
<accession>A0A6H2DLU3</accession>
<organism evidence="1 2">
    <name type="scientific">Parasphingorhabdus halotolerans</name>
    <dbReference type="NCBI Taxonomy" id="2725558"/>
    <lineage>
        <taxon>Bacteria</taxon>
        <taxon>Pseudomonadati</taxon>
        <taxon>Pseudomonadota</taxon>
        <taxon>Alphaproteobacteria</taxon>
        <taxon>Sphingomonadales</taxon>
        <taxon>Sphingomonadaceae</taxon>
        <taxon>Parasphingorhabdus</taxon>
    </lineage>
</organism>
<keyword evidence="2" id="KW-1185">Reference proteome</keyword>
<dbReference type="Proteomes" id="UP000501600">
    <property type="component" value="Chromosome"/>
</dbReference>
<proteinExistence type="predicted"/>
<dbReference type="AlphaFoldDB" id="A0A6H2DLU3"/>
<name>A0A6H2DLU3_9SPHN</name>
<dbReference type="KEGG" id="phao:HF685_05020"/>
<sequence length="82" mass="9148">MASIWPWLAVIIVAFGNEYLDYQSAGDDPDALVRASEEAWRDIWNSMLLPTLLLLIARFWPQWLVGKSEDKKSTAAAAAPDA</sequence>